<dbReference type="SUPFAM" id="SSF53067">
    <property type="entry name" value="Actin-like ATPase domain"/>
    <property type="match status" value="1"/>
</dbReference>
<protein>
    <submittedName>
        <fullName evidence="2">ROK family protein</fullName>
    </submittedName>
</protein>
<reference evidence="2" key="2">
    <citation type="journal article" date="2021" name="PeerJ">
        <title>Extensive microbial diversity within the chicken gut microbiome revealed by metagenomics and culture.</title>
        <authorList>
            <person name="Gilroy R."/>
            <person name="Ravi A."/>
            <person name="Getino M."/>
            <person name="Pursley I."/>
            <person name="Horton D.L."/>
            <person name="Alikhan N.F."/>
            <person name="Baker D."/>
            <person name="Gharbi K."/>
            <person name="Hall N."/>
            <person name="Watson M."/>
            <person name="Adriaenssens E.M."/>
            <person name="Foster-Nyarko E."/>
            <person name="Jarju S."/>
            <person name="Secka A."/>
            <person name="Antonio M."/>
            <person name="Oren A."/>
            <person name="Chaudhuri R.R."/>
            <person name="La Ragione R."/>
            <person name="Hildebrand F."/>
            <person name="Pallen M.J."/>
        </authorList>
    </citation>
    <scope>NUCLEOTIDE SEQUENCE</scope>
    <source>
        <strain evidence="2">CHK195-11698</strain>
    </source>
</reference>
<gene>
    <name evidence="2" type="ORF">IAD15_06365</name>
</gene>
<reference evidence="2" key="1">
    <citation type="submission" date="2020-10" db="EMBL/GenBank/DDBJ databases">
        <authorList>
            <person name="Gilroy R."/>
        </authorList>
    </citation>
    <scope>NUCLEOTIDE SEQUENCE</scope>
    <source>
        <strain evidence="2">CHK195-11698</strain>
    </source>
</reference>
<dbReference type="EMBL" id="DVMJ01000053">
    <property type="protein sequence ID" value="HIU13677.1"/>
    <property type="molecule type" value="Genomic_DNA"/>
</dbReference>
<dbReference type="PANTHER" id="PTHR18964:SF170">
    <property type="entry name" value="SUGAR KINASE"/>
    <property type="match status" value="1"/>
</dbReference>
<proteinExistence type="inferred from homology"/>
<sequence>MYLALDIGGTFVKYAWMEKDGTMLNQGQIATITDDLEAFYASLLPIAAQHTLQGIAISSPGVIDSQSGLIRVVTLIPCLNGVNIKKDLEARLGVPVSVENDAKCAALAELWKGAVQSYPTSLIAVLGSGIGGAVIIDGKLYKGLRSKAGEIGTILCDFDPGTQKAVTFGRKNSAVWLVRDMAKALGLDHEDGREIFEYVKQQDPRVYPLFEEYCWNLAMVLFNIDYVLDLDCIALGGGISAQDILIEKVQECFMQLRSQYKEDDHDPVIVRCAFKNEANLLGAMYHFLQSTKMA</sequence>
<evidence type="ECO:0000313" key="3">
    <source>
        <dbReference type="Proteomes" id="UP000824175"/>
    </source>
</evidence>
<dbReference type="InterPro" id="IPR043129">
    <property type="entry name" value="ATPase_NBD"/>
</dbReference>
<dbReference type="Gene3D" id="3.30.420.40">
    <property type="match status" value="2"/>
</dbReference>
<name>A0A9D1L174_9FIRM</name>
<evidence type="ECO:0000256" key="1">
    <source>
        <dbReference type="ARBA" id="ARBA00006479"/>
    </source>
</evidence>
<accession>A0A9D1L174</accession>
<dbReference type="Proteomes" id="UP000824175">
    <property type="component" value="Unassembled WGS sequence"/>
</dbReference>
<organism evidence="2 3">
    <name type="scientific">Candidatus Fimiplasma intestinipullorum</name>
    <dbReference type="NCBI Taxonomy" id="2840825"/>
    <lineage>
        <taxon>Bacteria</taxon>
        <taxon>Bacillati</taxon>
        <taxon>Bacillota</taxon>
        <taxon>Clostridia</taxon>
        <taxon>Eubacteriales</taxon>
        <taxon>Candidatus Fimiplasma</taxon>
    </lineage>
</organism>
<comment type="caution">
    <text evidence="2">The sequence shown here is derived from an EMBL/GenBank/DDBJ whole genome shotgun (WGS) entry which is preliminary data.</text>
</comment>
<dbReference type="InterPro" id="IPR000600">
    <property type="entry name" value="ROK"/>
</dbReference>
<dbReference type="Pfam" id="PF00480">
    <property type="entry name" value="ROK"/>
    <property type="match status" value="1"/>
</dbReference>
<dbReference type="AlphaFoldDB" id="A0A9D1L174"/>
<dbReference type="PANTHER" id="PTHR18964">
    <property type="entry name" value="ROK (REPRESSOR, ORF, KINASE) FAMILY"/>
    <property type="match status" value="1"/>
</dbReference>
<comment type="similarity">
    <text evidence="1">Belongs to the ROK (NagC/XylR) family.</text>
</comment>
<evidence type="ECO:0000313" key="2">
    <source>
        <dbReference type="EMBL" id="HIU13677.1"/>
    </source>
</evidence>
<dbReference type="CDD" id="cd24152">
    <property type="entry name" value="ASKHA_NBD_ROK-like"/>
    <property type="match status" value="1"/>
</dbReference>